<feature type="chain" id="PRO_5015723448" description="DUF4340 domain-containing protein" evidence="2">
    <location>
        <begin position="20"/>
        <end position="457"/>
    </location>
</feature>
<evidence type="ECO:0000256" key="1">
    <source>
        <dbReference type="SAM" id="MobiDB-lite"/>
    </source>
</evidence>
<evidence type="ECO:0000313" key="5">
    <source>
        <dbReference type="Proteomes" id="UP000237968"/>
    </source>
</evidence>
<sequence length="457" mass="50322">MTRGTVIMGVLALLSFAGAMSMRPVPMAPPTFEDTGEALFPDFVDPNAATFLEVKDFDEESAQLTSFSVKLDDGKWVIPSHNDYPADGTEQMGKAAASFIGVNKDVVRSDDPKDHAEFGVVDPEDEAAAEGTRGRRVTIKDASGTNLADVIIGKDVPERPGFKFVRYPGENRVYAVELDPQVSTKFTDWIEDDLLKMESDDIVAVLSNSYSVVEASDEATGEKKTTLEDDNPIYFELSDSGAFGEDGQPSTEWAVAAPPVFGPEGERIDPETWEGEEPLPAPVLAPEGKELNPTKVKQIVGASDRMKIVGVRPRAARLDPFEMRSKGFFLVGEPPRLSLLGNEGEVHLFSNDGVVYTLFFGEVTYATGEALSAGGEDAEPDEQAENARANRYMFVNVGYDPRRDQNPGEPSLDGEPRGQERAEMLAKRFERWYYVIPDSSFTQVHKVPDDFWRDIKE</sequence>
<proteinExistence type="predicted"/>
<protein>
    <recommendedName>
        <fullName evidence="3">DUF4340 domain-containing protein</fullName>
    </recommendedName>
</protein>
<dbReference type="OrthoDB" id="7325241at2"/>
<reference evidence="4 5" key="1">
    <citation type="submission" date="2018-03" db="EMBL/GenBank/DDBJ databases">
        <title>Draft Genome Sequences of the Obligatory Marine Myxobacteria Enhygromyxa salina SWB005.</title>
        <authorList>
            <person name="Poehlein A."/>
            <person name="Moghaddam J.A."/>
            <person name="Harms H."/>
            <person name="Alanjari M."/>
            <person name="Koenig G.M."/>
            <person name="Daniel R."/>
            <person name="Schaeberle T.F."/>
        </authorList>
    </citation>
    <scope>NUCLEOTIDE SEQUENCE [LARGE SCALE GENOMIC DNA]</scope>
    <source>
        <strain evidence="4 5">SWB005</strain>
    </source>
</reference>
<feature type="region of interest" description="Disordered" evidence="1">
    <location>
        <begin position="399"/>
        <end position="420"/>
    </location>
</feature>
<evidence type="ECO:0000259" key="3">
    <source>
        <dbReference type="Pfam" id="PF14238"/>
    </source>
</evidence>
<dbReference type="RefSeq" id="WP_106392793.1">
    <property type="nucleotide sequence ID" value="NZ_PVNK01000158.1"/>
</dbReference>
<accession>A0A2S9XX79</accession>
<dbReference type="AlphaFoldDB" id="A0A2S9XX79"/>
<name>A0A2S9XX79_9BACT</name>
<keyword evidence="2" id="KW-0732">Signal</keyword>
<dbReference type="EMBL" id="PVNK01000158">
    <property type="protein sequence ID" value="PRP97453.1"/>
    <property type="molecule type" value="Genomic_DNA"/>
</dbReference>
<dbReference type="Proteomes" id="UP000237968">
    <property type="component" value="Unassembled WGS sequence"/>
</dbReference>
<feature type="signal peptide" evidence="2">
    <location>
        <begin position="1"/>
        <end position="19"/>
    </location>
</feature>
<organism evidence="4 5">
    <name type="scientific">Enhygromyxa salina</name>
    <dbReference type="NCBI Taxonomy" id="215803"/>
    <lineage>
        <taxon>Bacteria</taxon>
        <taxon>Pseudomonadati</taxon>
        <taxon>Myxococcota</taxon>
        <taxon>Polyangia</taxon>
        <taxon>Nannocystales</taxon>
        <taxon>Nannocystaceae</taxon>
        <taxon>Enhygromyxa</taxon>
    </lineage>
</organism>
<gene>
    <name evidence="4" type="ORF">ENSA5_34450</name>
</gene>
<comment type="caution">
    <text evidence="4">The sequence shown here is derived from an EMBL/GenBank/DDBJ whole genome shotgun (WGS) entry which is preliminary data.</text>
</comment>
<keyword evidence="5" id="KW-1185">Reference proteome</keyword>
<feature type="domain" description="DUF4340" evidence="3">
    <location>
        <begin position="76"/>
        <end position="226"/>
    </location>
</feature>
<evidence type="ECO:0000313" key="4">
    <source>
        <dbReference type="EMBL" id="PRP97453.1"/>
    </source>
</evidence>
<dbReference type="InterPro" id="IPR025641">
    <property type="entry name" value="DUF4340"/>
</dbReference>
<dbReference type="Pfam" id="PF14238">
    <property type="entry name" value="DUF4340"/>
    <property type="match status" value="1"/>
</dbReference>
<evidence type="ECO:0000256" key="2">
    <source>
        <dbReference type="SAM" id="SignalP"/>
    </source>
</evidence>